<dbReference type="PANTHER" id="PTHR43639:SF1">
    <property type="entry name" value="SHORT-CHAIN DEHYDROGENASE_REDUCTASE FAMILY PROTEIN"/>
    <property type="match status" value="1"/>
</dbReference>
<dbReference type="Gene3D" id="3.40.50.720">
    <property type="entry name" value="NAD(P)-binding Rossmann-like Domain"/>
    <property type="match status" value="1"/>
</dbReference>
<proteinExistence type="inferred from homology"/>
<dbReference type="NCBIfam" id="NF005559">
    <property type="entry name" value="PRK07231.1"/>
    <property type="match status" value="1"/>
</dbReference>
<dbReference type="InterPro" id="IPR002347">
    <property type="entry name" value="SDR_fam"/>
</dbReference>
<evidence type="ECO:0000313" key="4">
    <source>
        <dbReference type="Proteomes" id="UP000316096"/>
    </source>
</evidence>
<comment type="similarity">
    <text evidence="1">Belongs to the short-chain dehydrogenases/reductases (SDR) family.</text>
</comment>
<dbReference type="GO" id="GO:0016491">
    <property type="term" value="F:oxidoreductase activity"/>
    <property type="evidence" value="ECO:0007669"/>
    <property type="project" value="UniProtKB-KW"/>
</dbReference>
<accession>A0A543CGE5</accession>
<dbReference type="SUPFAM" id="SSF51735">
    <property type="entry name" value="NAD(P)-binding Rossmann-fold domains"/>
    <property type="match status" value="1"/>
</dbReference>
<organism evidence="3 4">
    <name type="scientific">Actinoallomurus bryophytorum</name>
    <dbReference type="NCBI Taxonomy" id="1490222"/>
    <lineage>
        <taxon>Bacteria</taxon>
        <taxon>Bacillati</taxon>
        <taxon>Actinomycetota</taxon>
        <taxon>Actinomycetes</taxon>
        <taxon>Streptosporangiales</taxon>
        <taxon>Thermomonosporaceae</taxon>
        <taxon>Actinoallomurus</taxon>
    </lineage>
</organism>
<sequence length="247" mass="24830">MSNFTGKTALITGSTSGIGRGIADKLAGSGARVLITGRDVERGNDAVAEIRAAGGKADFIAADLHDATSAKALAAEAVALAGEIDILVNNAGIFILGPTAQLTEDDFDATYNINVKAPYFLVAALAPAMAERGHGAIINITTAFAEKGAVGPAVYGSSKAAVGLLTKSWAAEFGPSGVRVNEVSPGTVLTEGTQRVFGEAVHDFSKGTPADRVGTPGEIAAAVVFLASDEASYIHGASLAVDGGMAI</sequence>
<protein>
    <submittedName>
        <fullName evidence="3">NAD(P)-dependent dehydrogenase (Short-subunit alcohol dehydrogenase family)</fullName>
    </submittedName>
</protein>
<name>A0A543CGE5_9ACTN</name>
<keyword evidence="4" id="KW-1185">Reference proteome</keyword>
<dbReference type="FunFam" id="3.40.50.720:FF:000084">
    <property type="entry name" value="Short-chain dehydrogenase reductase"/>
    <property type="match status" value="1"/>
</dbReference>
<dbReference type="AlphaFoldDB" id="A0A543CGE5"/>
<dbReference type="EMBL" id="VFOZ01000001">
    <property type="protein sequence ID" value="TQL96007.1"/>
    <property type="molecule type" value="Genomic_DNA"/>
</dbReference>
<dbReference type="Proteomes" id="UP000316096">
    <property type="component" value="Unassembled WGS sequence"/>
</dbReference>
<reference evidence="3 4" key="1">
    <citation type="submission" date="2019-06" db="EMBL/GenBank/DDBJ databases">
        <title>Sequencing the genomes of 1000 actinobacteria strains.</title>
        <authorList>
            <person name="Klenk H.-P."/>
        </authorList>
    </citation>
    <scope>NUCLEOTIDE SEQUENCE [LARGE SCALE GENOMIC DNA]</scope>
    <source>
        <strain evidence="3 4">DSM 102200</strain>
    </source>
</reference>
<dbReference type="PRINTS" id="PR00080">
    <property type="entry name" value="SDRFAMILY"/>
</dbReference>
<comment type="caution">
    <text evidence="3">The sequence shown here is derived from an EMBL/GenBank/DDBJ whole genome shotgun (WGS) entry which is preliminary data.</text>
</comment>
<gene>
    <name evidence="3" type="ORF">FB559_1524</name>
</gene>
<dbReference type="PANTHER" id="PTHR43639">
    <property type="entry name" value="OXIDOREDUCTASE, SHORT-CHAIN DEHYDROGENASE/REDUCTASE FAMILY (AFU_ORTHOLOGUE AFUA_5G02870)"/>
    <property type="match status" value="1"/>
</dbReference>
<dbReference type="Pfam" id="PF13561">
    <property type="entry name" value="adh_short_C2"/>
    <property type="match status" value="1"/>
</dbReference>
<dbReference type="CDD" id="cd05233">
    <property type="entry name" value="SDR_c"/>
    <property type="match status" value="1"/>
</dbReference>
<dbReference type="InterPro" id="IPR036291">
    <property type="entry name" value="NAD(P)-bd_dom_sf"/>
</dbReference>
<dbReference type="PRINTS" id="PR00081">
    <property type="entry name" value="GDHRDH"/>
</dbReference>
<evidence type="ECO:0000256" key="1">
    <source>
        <dbReference type="ARBA" id="ARBA00006484"/>
    </source>
</evidence>
<evidence type="ECO:0000313" key="3">
    <source>
        <dbReference type="EMBL" id="TQL96007.1"/>
    </source>
</evidence>
<evidence type="ECO:0000256" key="2">
    <source>
        <dbReference type="ARBA" id="ARBA00023002"/>
    </source>
</evidence>
<dbReference type="RefSeq" id="WP_221639914.1">
    <property type="nucleotide sequence ID" value="NZ_VFOZ01000001.1"/>
</dbReference>
<keyword evidence="2" id="KW-0560">Oxidoreductase</keyword>